<evidence type="ECO:0000313" key="1">
    <source>
        <dbReference type="EMBL" id="KAI8572309.1"/>
    </source>
</evidence>
<evidence type="ECO:0000313" key="2">
    <source>
        <dbReference type="Proteomes" id="UP001062846"/>
    </source>
</evidence>
<organism evidence="1 2">
    <name type="scientific">Rhododendron molle</name>
    <name type="common">Chinese azalea</name>
    <name type="synonym">Azalea mollis</name>
    <dbReference type="NCBI Taxonomy" id="49168"/>
    <lineage>
        <taxon>Eukaryota</taxon>
        <taxon>Viridiplantae</taxon>
        <taxon>Streptophyta</taxon>
        <taxon>Embryophyta</taxon>
        <taxon>Tracheophyta</taxon>
        <taxon>Spermatophyta</taxon>
        <taxon>Magnoliopsida</taxon>
        <taxon>eudicotyledons</taxon>
        <taxon>Gunneridae</taxon>
        <taxon>Pentapetalae</taxon>
        <taxon>asterids</taxon>
        <taxon>Ericales</taxon>
        <taxon>Ericaceae</taxon>
        <taxon>Ericoideae</taxon>
        <taxon>Rhodoreae</taxon>
        <taxon>Rhododendron</taxon>
    </lineage>
</organism>
<comment type="caution">
    <text evidence="1">The sequence shown here is derived from an EMBL/GenBank/DDBJ whole genome shotgun (WGS) entry which is preliminary data.</text>
</comment>
<accession>A0ACC0Q4K4</accession>
<proteinExistence type="predicted"/>
<dbReference type="EMBL" id="CM046388">
    <property type="protein sequence ID" value="KAI8572309.1"/>
    <property type="molecule type" value="Genomic_DNA"/>
</dbReference>
<keyword evidence="2" id="KW-1185">Reference proteome</keyword>
<gene>
    <name evidence="1" type="ORF">RHMOL_Rhmol01G0187600</name>
</gene>
<name>A0ACC0Q4K4_RHOML</name>
<reference evidence="1" key="1">
    <citation type="submission" date="2022-02" db="EMBL/GenBank/DDBJ databases">
        <title>Plant Genome Project.</title>
        <authorList>
            <person name="Zhang R.-G."/>
        </authorList>
    </citation>
    <scope>NUCLEOTIDE SEQUENCE</scope>
    <source>
        <strain evidence="1">AT1</strain>
    </source>
</reference>
<sequence>MADHSNSGGGGEVVDHPEDRGGPMGVEPRGQELVEAVIDQGAVAEEGGDGNRDQQEEVVGGEEHRATDETRAMGPNAEPVNSNIVVKKRSSAV</sequence>
<protein>
    <submittedName>
        <fullName evidence="1">Uncharacterized protein</fullName>
    </submittedName>
</protein>
<dbReference type="Proteomes" id="UP001062846">
    <property type="component" value="Chromosome 1"/>
</dbReference>